<feature type="transmembrane region" description="Helical" evidence="7">
    <location>
        <begin position="261"/>
        <end position="278"/>
    </location>
</feature>
<dbReference type="Gene3D" id="1.10.3730.20">
    <property type="match status" value="1"/>
</dbReference>
<feature type="transmembrane region" description="Helical" evidence="7">
    <location>
        <begin position="153"/>
        <end position="170"/>
    </location>
</feature>
<feature type="transmembrane region" description="Helical" evidence="7">
    <location>
        <begin position="51"/>
        <end position="70"/>
    </location>
</feature>
<keyword evidence="6 7" id="KW-0472">Membrane</keyword>
<keyword evidence="3" id="KW-0762">Sugar transport</keyword>
<evidence type="ECO:0000256" key="8">
    <source>
        <dbReference type="SAM" id="SignalP"/>
    </source>
</evidence>
<keyword evidence="4 7" id="KW-0812">Transmembrane</keyword>
<keyword evidence="2" id="KW-0813">Transport</keyword>
<dbReference type="InterPro" id="IPR037185">
    <property type="entry name" value="EmrE-like"/>
</dbReference>
<dbReference type="PIRSF" id="PIRSF036436">
    <property type="entry name" value="UCP036436"/>
    <property type="match status" value="1"/>
</dbReference>
<dbReference type="OrthoDB" id="29773at2759"/>
<evidence type="ECO:0000256" key="2">
    <source>
        <dbReference type="ARBA" id="ARBA00022448"/>
    </source>
</evidence>
<reference evidence="9" key="1">
    <citation type="submission" date="2020-12" db="EMBL/GenBank/DDBJ databases">
        <title>Metabolic potential, ecology and presence of endohyphal bacteria is reflected in genomic diversity of Mucoromycotina.</title>
        <authorList>
            <person name="Muszewska A."/>
            <person name="Okrasinska A."/>
            <person name="Steczkiewicz K."/>
            <person name="Drgas O."/>
            <person name="Orlowska M."/>
            <person name="Perlinska-Lenart U."/>
            <person name="Aleksandrzak-Piekarczyk T."/>
            <person name="Szatraj K."/>
            <person name="Zielenkiewicz U."/>
            <person name="Pilsyk S."/>
            <person name="Malc E."/>
            <person name="Mieczkowski P."/>
            <person name="Kruszewska J.S."/>
            <person name="Biernat P."/>
            <person name="Pawlowska J."/>
        </authorList>
    </citation>
    <scope>NUCLEOTIDE SEQUENCE</scope>
    <source>
        <strain evidence="9">WA0000051536</strain>
    </source>
</reference>
<dbReference type="SUPFAM" id="SSF103481">
    <property type="entry name" value="Multidrug resistance efflux transporter EmrE"/>
    <property type="match status" value="1"/>
</dbReference>
<evidence type="ECO:0000313" key="10">
    <source>
        <dbReference type="Proteomes" id="UP000612746"/>
    </source>
</evidence>
<dbReference type="Proteomes" id="UP000612746">
    <property type="component" value="Unassembled WGS sequence"/>
</dbReference>
<proteinExistence type="predicted"/>
<dbReference type="Pfam" id="PF08449">
    <property type="entry name" value="UAA"/>
    <property type="match status" value="1"/>
</dbReference>
<dbReference type="InterPro" id="IPR012404">
    <property type="entry name" value="UCP036436"/>
</dbReference>
<evidence type="ECO:0000256" key="6">
    <source>
        <dbReference type="ARBA" id="ARBA00023136"/>
    </source>
</evidence>
<evidence type="ECO:0000256" key="1">
    <source>
        <dbReference type="ARBA" id="ARBA00004141"/>
    </source>
</evidence>
<comment type="caution">
    <text evidence="9">The sequence shown here is derived from an EMBL/GenBank/DDBJ whole genome shotgun (WGS) entry which is preliminary data.</text>
</comment>
<dbReference type="InterPro" id="IPR013657">
    <property type="entry name" value="SCL35B1-4/HUT1"/>
</dbReference>
<keyword evidence="10" id="KW-1185">Reference proteome</keyword>
<gene>
    <name evidence="9" type="ORF">INT44_006840</name>
</gene>
<accession>A0A8H7UAN8</accession>
<evidence type="ECO:0000256" key="7">
    <source>
        <dbReference type="SAM" id="Phobius"/>
    </source>
</evidence>
<dbReference type="PANTHER" id="PTHR13146">
    <property type="match status" value="1"/>
</dbReference>
<comment type="subcellular location">
    <subcellularLocation>
        <location evidence="1">Membrane</location>
        <topology evidence="1">Multi-pass membrane protein</topology>
    </subcellularLocation>
</comment>
<evidence type="ECO:0000256" key="4">
    <source>
        <dbReference type="ARBA" id="ARBA00022692"/>
    </source>
</evidence>
<feature type="chain" id="PRO_5034075840" description="Integral membrane protein" evidence="8">
    <location>
        <begin position="22"/>
        <end position="400"/>
    </location>
</feature>
<dbReference type="AlphaFoldDB" id="A0A8H7UAN8"/>
<evidence type="ECO:0000313" key="9">
    <source>
        <dbReference type="EMBL" id="KAG2174577.1"/>
    </source>
</evidence>
<feature type="signal peptide" evidence="8">
    <location>
        <begin position="1"/>
        <end position="21"/>
    </location>
</feature>
<evidence type="ECO:0008006" key="11">
    <source>
        <dbReference type="Google" id="ProtNLM"/>
    </source>
</evidence>
<feature type="transmembrane region" description="Helical" evidence="7">
    <location>
        <begin position="123"/>
        <end position="147"/>
    </location>
</feature>
<dbReference type="PANTHER" id="PTHR13146:SF0">
    <property type="entry name" value="SOLUTE CARRIER FAMILY 35 MEMBER F6"/>
    <property type="match status" value="1"/>
</dbReference>
<feature type="transmembrane region" description="Helical" evidence="7">
    <location>
        <begin position="177"/>
        <end position="198"/>
    </location>
</feature>
<keyword evidence="8" id="KW-0732">Signal</keyword>
<name>A0A8H7UAN8_9FUNG</name>
<protein>
    <recommendedName>
        <fullName evidence="11">Integral membrane protein</fullName>
    </recommendedName>
</protein>
<feature type="transmembrane region" description="Helical" evidence="7">
    <location>
        <begin position="218"/>
        <end position="240"/>
    </location>
</feature>
<feature type="transmembrane region" description="Helical" evidence="7">
    <location>
        <begin position="298"/>
        <end position="319"/>
    </location>
</feature>
<feature type="transmembrane region" description="Helical" evidence="7">
    <location>
        <begin position="355"/>
        <end position="375"/>
    </location>
</feature>
<evidence type="ECO:0000256" key="5">
    <source>
        <dbReference type="ARBA" id="ARBA00022989"/>
    </source>
</evidence>
<dbReference type="GO" id="GO:0016020">
    <property type="term" value="C:membrane"/>
    <property type="evidence" value="ECO:0007669"/>
    <property type="project" value="UniProtKB-SubCell"/>
</dbReference>
<sequence length="400" mass="45083">MSKRNATLILVAGMLVSGVANTILNKLQDMQCVENCSDPDPTKRLYFEQPVWQTLNMFIGETGVWSVYLFQLWQKRHLRLEDDDEDTVPSAVNQLDAGVVVDDADRLIKESHPTEELAGWKNLLFWIPTICDLTATTLMNVGLIYTAASVYQMLRGAVVIFTGVFSYFFLKRRMTRWQWISLFLVVAGVTIVGLSSVLYPQERPSVFGDEADEVPFDWQSFMGVTFVLGAQILTATQFVVEEKIMSRYHVKPLRAVGLEGSFGLLSVLAGMPILYAIYGNSRPFFDIPRGWHQITGNPAVWGTGIAIAFSIAFFNFFGLSITTTVSATARSTIDTCRTLFIWMVSLYLGWERFSWVQVIGFVVLVLGTFIFNDVIKPPFFNGEEGPETSPLLREDENEQH</sequence>
<dbReference type="EMBL" id="JAEPRA010000016">
    <property type="protein sequence ID" value="KAG2174577.1"/>
    <property type="molecule type" value="Genomic_DNA"/>
</dbReference>
<evidence type="ECO:0000256" key="3">
    <source>
        <dbReference type="ARBA" id="ARBA00022597"/>
    </source>
</evidence>
<organism evidence="9 10">
    <name type="scientific">Umbelopsis vinacea</name>
    <dbReference type="NCBI Taxonomy" id="44442"/>
    <lineage>
        <taxon>Eukaryota</taxon>
        <taxon>Fungi</taxon>
        <taxon>Fungi incertae sedis</taxon>
        <taxon>Mucoromycota</taxon>
        <taxon>Mucoromycotina</taxon>
        <taxon>Umbelopsidomycetes</taxon>
        <taxon>Umbelopsidales</taxon>
        <taxon>Umbelopsidaceae</taxon>
        <taxon>Umbelopsis</taxon>
    </lineage>
</organism>
<keyword evidence="5 7" id="KW-1133">Transmembrane helix</keyword>
<dbReference type="GO" id="GO:0055085">
    <property type="term" value="P:transmembrane transport"/>
    <property type="evidence" value="ECO:0007669"/>
    <property type="project" value="InterPro"/>
</dbReference>